<comment type="catalytic activity">
    <reaction evidence="1">
        <text>Hydrolyzes the link between N-acetylmuramoyl residues and L-amino acid residues in certain cell-wall glycopeptides.</text>
        <dbReference type="EC" id="3.5.1.28"/>
    </reaction>
</comment>
<evidence type="ECO:0000256" key="4">
    <source>
        <dbReference type="ARBA" id="ARBA00023316"/>
    </source>
</evidence>
<dbReference type="EMBL" id="JAJHPV010000009">
    <property type="protein sequence ID" value="MCC6070570.1"/>
    <property type="molecule type" value="Genomic_DNA"/>
</dbReference>
<evidence type="ECO:0000256" key="1">
    <source>
        <dbReference type="ARBA" id="ARBA00001561"/>
    </source>
</evidence>
<comment type="caution">
    <text evidence="6">The sequence shown here is derived from an EMBL/GenBank/DDBJ whole genome shotgun (WGS) entry which is preliminary data.</text>
</comment>
<dbReference type="PANTHER" id="PTHR30417:SF1">
    <property type="entry name" value="N-ACETYLMURAMOYL-L-ALANINE AMIDASE AMID"/>
    <property type="match status" value="1"/>
</dbReference>
<sequence>MLRIDKLGHIFNARIKRATSPHIERGPLLRVSGIIVHQTGGATLNSSLSSYVKPKANGAHFLIDRDGTIYQTASLFKQTWHVGSLRARCIAEYRCTKVEMKLFGSFNPKIEHRNEMAKSVPDRYPANEDSIGIEIVGAVVTPNGASPAEKGVYEAVNQRQNASLKWLVHALAITFSVPITEIFRHPTVSRKNPTEAKSAVW</sequence>
<accession>A0ABS8ITI2</accession>
<name>A0ABS8ITI2_9BURK</name>
<evidence type="ECO:0000313" key="7">
    <source>
        <dbReference type="Proteomes" id="UP001198701"/>
    </source>
</evidence>
<dbReference type="SUPFAM" id="SSF55846">
    <property type="entry name" value="N-acetylmuramoyl-L-alanine amidase-like"/>
    <property type="match status" value="1"/>
</dbReference>
<keyword evidence="4" id="KW-0961">Cell wall biogenesis/degradation</keyword>
<evidence type="ECO:0000256" key="2">
    <source>
        <dbReference type="ARBA" id="ARBA00011901"/>
    </source>
</evidence>
<evidence type="ECO:0000259" key="5">
    <source>
        <dbReference type="Pfam" id="PF01510"/>
    </source>
</evidence>
<dbReference type="Proteomes" id="UP001198701">
    <property type="component" value="Unassembled WGS sequence"/>
</dbReference>
<reference evidence="6 7" key="1">
    <citation type="submission" date="2021-11" db="EMBL/GenBank/DDBJ databases">
        <authorList>
            <person name="Huq M.A."/>
        </authorList>
    </citation>
    <scope>NUCLEOTIDE SEQUENCE [LARGE SCALE GENOMIC DNA]</scope>
    <source>
        <strain evidence="6 7">MAHUQ-52</strain>
    </source>
</reference>
<dbReference type="InterPro" id="IPR051206">
    <property type="entry name" value="NAMLAA_amidase_2"/>
</dbReference>
<evidence type="ECO:0000313" key="6">
    <source>
        <dbReference type="EMBL" id="MCC6070570.1"/>
    </source>
</evidence>
<keyword evidence="3" id="KW-0378">Hydrolase</keyword>
<dbReference type="RefSeq" id="WP_229431487.1">
    <property type="nucleotide sequence ID" value="NZ_JAJHPV010000009.1"/>
</dbReference>
<proteinExistence type="predicted"/>
<dbReference type="InterPro" id="IPR036505">
    <property type="entry name" value="Amidase/PGRP_sf"/>
</dbReference>
<dbReference type="Pfam" id="PF01510">
    <property type="entry name" value="Amidase_2"/>
    <property type="match status" value="1"/>
</dbReference>
<evidence type="ECO:0000256" key="3">
    <source>
        <dbReference type="ARBA" id="ARBA00022801"/>
    </source>
</evidence>
<dbReference type="EC" id="3.5.1.28" evidence="2"/>
<dbReference type="CDD" id="cd06583">
    <property type="entry name" value="PGRP"/>
    <property type="match status" value="1"/>
</dbReference>
<dbReference type="PANTHER" id="PTHR30417">
    <property type="entry name" value="N-ACETYLMURAMOYL-L-ALANINE AMIDASE AMID"/>
    <property type="match status" value="1"/>
</dbReference>
<protein>
    <recommendedName>
        <fullName evidence="2">N-acetylmuramoyl-L-alanine amidase</fullName>
        <ecNumber evidence="2">3.5.1.28</ecNumber>
    </recommendedName>
</protein>
<dbReference type="InterPro" id="IPR002502">
    <property type="entry name" value="Amidase_domain"/>
</dbReference>
<feature type="domain" description="N-acetylmuramoyl-L-alanine amidase" evidence="5">
    <location>
        <begin position="30"/>
        <end position="190"/>
    </location>
</feature>
<organism evidence="6 7">
    <name type="scientific">Massilia agrisoli</name>
    <dbReference type="NCBI Taxonomy" id="2892444"/>
    <lineage>
        <taxon>Bacteria</taxon>
        <taxon>Pseudomonadati</taxon>
        <taxon>Pseudomonadota</taxon>
        <taxon>Betaproteobacteria</taxon>
        <taxon>Burkholderiales</taxon>
        <taxon>Oxalobacteraceae</taxon>
        <taxon>Telluria group</taxon>
        <taxon>Massilia</taxon>
    </lineage>
</organism>
<keyword evidence="7" id="KW-1185">Reference proteome</keyword>
<dbReference type="Gene3D" id="3.40.80.10">
    <property type="entry name" value="Peptidoglycan recognition protein-like"/>
    <property type="match status" value="1"/>
</dbReference>
<gene>
    <name evidence="6" type="ORF">LMJ30_06315</name>
</gene>